<accession>A0A317SST5</accession>
<feature type="compositionally biased region" description="Basic and acidic residues" evidence="1">
    <location>
        <begin position="1"/>
        <end position="25"/>
    </location>
</feature>
<feature type="region of interest" description="Disordered" evidence="1">
    <location>
        <begin position="1"/>
        <end position="99"/>
    </location>
</feature>
<gene>
    <name evidence="2" type="ORF">C7212DRAFT_317942</name>
</gene>
<evidence type="ECO:0000256" key="1">
    <source>
        <dbReference type="SAM" id="MobiDB-lite"/>
    </source>
</evidence>
<dbReference type="Proteomes" id="UP000246991">
    <property type="component" value="Unassembled WGS sequence"/>
</dbReference>
<protein>
    <submittedName>
        <fullName evidence="2">Uncharacterized protein</fullName>
    </submittedName>
</protein>
<dbReference type="AlphaFoldDB" id="A0A317SST5"/>
<reference evidence="2 3" key="1">
    <citation type="submission" date="2018-03" db="EMBL/GenBank/DDBJ databases">
        <title>Genomes of Pezizomycetes fungi and the evolution of truffles.</title>
        <authorList>
            <person name="Murat C."/>
            <person name="Payen T."/>
            <person name="Noel B."/>
            <person name="Kuo A."/>
            <person name="Martin F.M."/>
        </authorList>
    </citation>
    <scope>NUCLEOTIDE SEQUENCE [LARGE SCALE GENOMIC DNA]</scope>
    <source>
        <strain evidence="2">091103-1</strain>
    </source>
</reference>
<feature type="compositionally biased region" description="Basic residues" evidence="1">
    <location>
        <begin position="47"/>
        <end position="56"/>
    </location>
</feature>
<comment type="caution">
    <text evidence="2">The sequence shown here is derived from an EMBL/GenBank/DDBJ whole genome shotgun (WGS) entry which is preliminary data.</text>
</comment>
<evidence type="ECO:0000313" key="3">
    <source>
        <dbReference type="Proteomes" id="UP000246991"/>
    </source>
</evidence>
<name>A0A317SST5_9PEZI</name>
<evidence type="ECO:0000313" key="2">
    <source>
        <dbReference type="EMBL" id="PWW76446.1"/>
    </source>
</evidence>
<keyword evidence="3" id="KW-1185">Reference proteome</keyword>
<organism evidence="2 3">
    <name type="scientific">Tuber magnatum</name>
    <name type="common">white Piedmont truffle</name>
    <dbReference type="NCBI Taxonomy" id="42249"/>
    <lineage>
        <taxon>Eukaryota</taxon>
        <taxon>Fungi</taxon>
        <taxon>Dikarya</taxon>
        <taxon>Ascomycota</taxon>
        <taxon>Pezizomycotina</taxon>
        <taxon>Pezizomycetes</taxon>
        <taxon>Pezizales</taxon>
        <taxon>Tuberaceae</taxon>
        <taxon>Tuber</taxon>
    </lineage>
</organism>
<proteinExistence type="predicted"/>
<sequence length="99" mass="11961">MERRWEWGQMKKGEERKRERYRPRIEGGGGRLAGSSKKRLKEERKKARERMRRKREKEKEIRKLVASGIGPIASRITDGDQRERRENGEGRRERREEKG</sequence>
<dbReference type="EMBL" id="PYWC01000033">
    <property type="protein sequence ID" value="PWW76446.1"/>
    <property type="molecule type" value="Genomic_DNA"/>
</dbReference>
<feature type="compositionally biased region" description="Basic and acidic residues" evidence="1">
    <location>
        <begin position="77"/>
        <end position="99"/>
    </location>
</feature>